<keyword evidence="3" id="KW-1185">Reference proteome</keyword>
<dbReference type="PRINTS" id="PR00080">
    <property type="entry name" value="SDRFAMILY"/>
</dbReference>
<dbReference type="FunFam" id="3.40.50.720:FF:000084">
    <property type="entry name" value="Short-chain dehydrogenase reductase"/>
    <property type="match status" value="1"/>
</dbReference>
<dbReference type="InterPro" id="IPR002347">
    <property type="entry name" value="SDR_fam"/>
</dbReference>
<evidence type="ECO:0000256" key="1">
    <source>
        <dbReference type="ARBA" id="ARBA00006484"/>
    </source>
</evidence>
<dbReference type="InterPro" id="IPR036291">
    <property type="entry name" value="NAD(P)-bd_dom_sf"/>
</dbReference>
<dbReference type="RefSeq" id="WP_097142648.1">
    <property type="nucleotide sequence ID" value="NZ_OBQD01000022.1"/>
</dbReference>
<dbReference type="AlphaFoldDB" id="A0A285UX18"/>
<name>A0A285UX18_9HYPH</name>
<dbReference type="PROSITE" id="PS00061">
    <property type="entry name" value="ADH_SHORT"/>
    <property type="match status" value="1"/>
</dbReference>
<accession>A0A285UX18</accession>
<dbReference type="NCBIfam" id="NF004791">
    <property type="entry name" value="PRK06138.1"/>
    <property type="match status" value="1"/>
</dbReference>
<dbReference type="CDD" id="cd05233">
    <property type="entry name" value="SDR_c"/>
    <property type="match status" value="1"/>
</dbReference>
<dbReference type="Pfam" id="PF13561">
    <property type="entry name" value="adh_short_C2"/>
    <property type="match status" value="1"/>
</dbReference>
<sequence length="248" mass="25597">MRLKDRAAIVTGAGAGIGAATAELFAGEGARVLVVDRDGERARQAAERIGAQSLAVDVSDEAQVANMARFANDHFGGIDILVNNAGYGFRGTVVSIEASDWDALMAVNLKGVFLCSKHVIPVMVSSGGGAIVNTASNVAQVGLADRAAYVASKGGVAALTRAMALDHAGQNIRVNAVAPGTTWSSYFDEILESHPDPEDFVAGLNARAPMNRVAQPIEIAQAILWLASGESSFATGSILTVDGGMTAW</sequence>
<dbReference type="EMBL" id="OBQD01000022">
    <property type="protein sequence ID" value="SOC46434.1"/>
    <property type="molecule type" value="Genomic_DNA"/>
</dbReference>
<comment type="similarity">
    <text evidence="1">Belongs to the short-chain dehydrogenases/reductases (SDR) family.</text>
</comment>
<dbReference type="GO" id="GO:0016616">
    <property type="term" value="F:oxidoreductase activity, acting on the CH-OH group of donors, NAD or NADP as acceptor"/>
    <property type="evidence" value="ECO:0007669"/>
    <property type="project" value="TreeGrafter"/>
</dbReference>
<dbReference type="Proteomes" id="UP000219167">
    <property type="component" value="Unassembled WGS sequence"/>
</dbReference>
<dbReference type="PRINTS" id="PR00081">
    <property type="entry name" value="GDHRDH"/>
</dbReference>
<evidence type="ECO:0000313" key="3">
    <source>
        <dbReference type="Proteomes" id="UP000219167"/>
    </source>
</evidence>
<dbReference type="PANTHER" id="PTHR42760">
    <property type="entry name" value="SHORT-CHAIN DEHYDROGENASES/REDUCTASES FAMILY MEMBER"/>
    <property type="match status" value="1"/>
</dbReference>
<dbReference type="NCBIfam" id="NF005559">
    <property type="entry name" value="PRK07231.1"/>
    <property type="match status" value="1"/>
</dbReference>
<reference evidence="2 3" key="1">
    <citation type="submission" date="2017-08" db="EMBL/GenBank/DDBJ databases">
        <authorList>
            <person name="de Groot N.N."/>
        </authorList>
    </citation>
    <scope>NUCLEOTIDE SEQUENCE [LARGE SCALE GENOMIC DNA]</scope>
    <source>
        <strain evidence="2 3">JC85</strain>
    </source>
</reference>
<evidence type="ECO:0000313" key="2">
    <source>
        <dbReference type="EMBL" id="SOC46434.1"/>
    </source>
</evidence>
<dbReference type="SUPFAM" id="SSF51735">
    <property type="entry name" value="NAD(P)-binding Rossmann-fold domains"/>
    <property type="match status" value="1"/>
</dbReference>
<organism evidence="2 3">
    <name type="scientific">Rhizobium subbaraonis</name>
    <dbReference type="NCBI Taxonomy" id="908946"/>
    <lineage>
        <taxon>Bacteria</taxon>
        <taxon>Pseudomonadati</taxon>
        <taxon>Pseudomonadota</taxon>
        <taxon>Alphaproteobacteria</taxon>
        <taxon>Hyphomicrobiales</taxon>
        <taxon>Rhizobiaceae</taxon>
        <taxon>Rhizobium/Agrobacterium group</taxon>
        <taxon>Rhizobium</taxon>
    </lineage>
</organism>
<proteinExistence type="inferred from homology"/>
<dbReference type="Gene3D" id="3.40.50.720">
    <property type="entry name" value="NAD(P)-binding Rossmann-like Domain"/>
    <property type="match status" value="1"/>
</dbReference>
<dbReference type="OrthoDB" id="7568484at2"/>
<protein>
    <submittedName>
        <fullName evidence="2">NAD(P)-dependent dehydrogenase (Short-subunit alcohol dehydrogenase family)</fullName>
    </submittedName>
</protein>
<dbReference type="InterPro" id="IPR020904">
    <property type="entry name" value="Sc_DH/Rdtase_CS"/>
</dbReference>
<gene>
    <name evidence="2" type="ORF">SAMN05892877_12265</name>
</gene>